<organism evidence="1 2">
    <name type="scientific">Aspergillus cavernicola</name>
    <dbReference type="NCBI Taxonomy" id="176166"/>
    <lineage>
        <taxon>Eukaryota</taxon>
        <taxon>Fungi</taxon>
        <taxon>Dikarya</taxon>
        <taxon>Ascomycota</taxon>
        <taxon>Pezizomycotina</taxon>
        <taxon>Eurotiomycetes</taxon>
        <taxon>Eurotiomycetidae</taxon>
        <taxon>Eurotiales</taxon>
        <taxon>Aspergillaceae</taxon>
        <taxon>Aspergillus</taxon>
        <taxon>Aspergillus subgen. Nidulantes</taxon>
    </lineage>
</organism>
<protein>
    <recommendedName>
        <fullName evidence="3">ABM domain-containing protein</fullName>
    </recommendedName>
</protein>
<evidence type="ECO:0000313" key="1">
    <source>
        <dbReference type="EMBL" id="KAL2825946.1"/>
    </source>
</evidence>
<comment type="caution">
    <text evidence="1">The sequence shown here is derived from an EMBL/GenBank/DDBJ whole genome shotgun (WGS) entry which is preliminary data.</text>
</comment>
<proteinExistence type="predicted"/>
<sequence length="207" mass="23099">MPTPVTEIVILSFLPNSQLEDPIHSAHTILQRQDGFLRFKWGRWEEDQDKVQLFINWKDITHHQAFIASGAEYTALLATVSAILTQPPEIIHVHFALGHETINKILDDPVVELATFYAVGEGFEEAVDRTLAVGAKSEGCLGYVRGGVVEELEFGDKKEKGKGHFAAISWTSVQARLEATKREDVREAGGVIIGRIGGYEVHHVRFR</sequence>
<accession>A0ABR4IDX2</accession>
<name>A0ABR4IDX2_9EURO</name>
<dbReference type="InterPro" id="IPR011008">
    <property type="entry name" value="Dimeric_a/b-barrel"/>
</dbReference>
<dbReference type="EMBL" id="JBFXLS010000033">
    <property type="protein sequence ID" value="KAL2825946.1"/>
    <property type="molecule type" value="Genomic_DNA"/>
</dbReference>
<gene>
    <name evidence="1" type="ORF">BDW59DRAFT_145648</name>
</gene>
<dbReference type="Proteomes" id="UP001610335">
    <property type="component" value="Unassembled WGS sequence"/>
</dbReference>
<keyword evidence="2" id="KW-1185">Reference proteome</keyword>
<dbReference type="Gene3D" id="3.30.70.100">
    <property type="match status" value="1"/>
</dbReference>
<dbReference type="SUPFAM" id="SSF54909">
    <property type="entry name" value="Dimeric alpha+beta barrel"/>
    <property type="match status" value="1"/>
</dbReference>
<evidence type="ECO:0000313" key="2">
    <source>
        <dbReference type="Proteomes" id="UP001610335"/>
    </source>
</evidence>
<evidence type="ECO:0008006" key="3">
    <source>
        <dbReference type="Google" id="ProtNLM"/>
    </source>
</evidence>
<reference evidence="1 2" key="1">
    <citation type="submission" date="2024-07" db="EMBL/GenBank/DDBJ databases">
        <title>Section-level genome sequencing and comparative genomics of Aspergillus sections Usti and Cavernicolus.</title>
        <authorList>
            <consortium name="Lawrence Berkeley National Laboratory"/>
            <person name="Nybo J.L."/>
            <person name="Vesth T.C."/>
            <person name="Theobald S."/>
            <person name="Frisvad J.C."/>
            <person name="Larsen T.O."/>
            <person name="Kjaerboelling I."/>
            <person name="Rothschild-Mancinelli K."/>
            <person name="Lyhne E.K."/>
            <person name="Kogle M.E."/>
            <person name="Barry K."/>
            <person name="Clum A."/>
            <person name="Na H."/>
            <person name="Ledsgaard L."/>
            <person name="Lin J."/>
            <person name="Lipzen A."/>
            <person name="Kuo A."/>
            <person name="Riley R."/>
            <person name="Mondo S."/>
            <person name="LaButti K."/>
            <person name="Haridas S."/>
            <person name="Pangalinan J."/>
            <person name="Salamov A.A."/>
            <person name="Simmons B.A."/>
            <person name="Magnuson J.K."/>
            <person name="Chen J."/>
            <person name="Drula E."/>
            <person name="Henrissat B."/>
            <person name="Wiebenga A."/>
            <person name="Lubbers R.J."/>
            <person name="Gomes A.C."/>
            <person name="Makela M.R."/>
            <person name="Stajich J."/>
            <person name="Grigoriev I.V."/>
            <person name="Mortensen U.H."/>
            <person name="De vries R.P."/>
            <person name="Baker S.E."/>
            <person name="Andersen M.R."/>
        </authorList>
    </citation>
    <scope>NUCLEOTIDE SEQUENCE [LARGE SCALE GENOMIC DNA]</scope>
    <source>
        <strain evidence="1 2">CBS 600.67</strain>
    </source>
</reference>